<reference evidence="12" key="1">
    <citation type="submission" date="2025-08" db="UniProtKB">
        <authorList>
            <consortium name="Ensembl"/>
        </authorList>
    </citation>
    <scope>IDENTIFICATION</scope>
</reference>
<evidence type="ECO:0000256" key="9">
    <source>
        <dbReference type="SAM" id="MobiDB-lite"/>
    </source>
</evidence>
<feature type="compositionally biased region" description="Acidic residues" evidence="9">
    <location>
        <begin position="612"/>
        <end position="635"/>
    </location>
</feature>
<dbReference type="Pfam" id="PF25179">
    <property type="entry name" value="LMF1_C"/>
    <property type="match status" value="1"/>
</dbReference>
<evidence type="ECO:0000256" key="2">
    <source>
        <dbReference type="ARBA" id="ARBA00005512"/>
    </source>
</evidence>
<dbReference type="InterPro" id="IPR057434">
    <property type="entry name" value="LMF1/2_N"/>
</dbReference>
<feature type="transmembrane region" description="Helical" evidence="8">
    <location>
        <begin position="129"/>
        <end position="146"/>
    </location>
</feature>
<keyword evidence="3 8" id="KW-0812">Transmembrane</keyword>
<organism evidence="12 13">
    <name type="scientific">Sander lucioperca</name>
    <name type="common">Pike-perch</name>
    <name type="synonym">Perca lucioperca</name>
    <dbReference type="NCBI Taxonomy" id="283035"/>
    <lineage>
        <taxon>Eukaryota</taxon>
        <taxon>Metazoa</taxon>
        <taxon>Chordata</taxon>
        <taxon>Craniata</taxon>
        <taxon>Vertebrata</taxon>
        <taxon>Euteleostomi</taxon>
        <taxon>Actinopterygii</taxon>
        <taxon>Neopterygii</taxon>
        <taxon>Teleostei</taxon>
        <taxon>Neoteleostei</taxon>
        <taxon>Acanthomorphata</taxon>
        <taxon>Eupercaria</taxon>
        <taxon>Perciformes</taxon>
        <taxon>Percoidei</taxon>
        <taxon>Percidae</taxon>
        <taxon>Luciopercinae</taxon>
        <taxon>Sander</taxon>
    </lineage>
</organism>
<dbReference type="InterPro" id="IPR057433">
    <property type="entry name" value="LMF1/2_C"/>
</dbReference>
<evidence type="ECO:0000256" key="6">
    <source>
        <dbReference type="ARBA" id="ARBA00023136"/>
    </source>
</evidence>
<dbReference type="InterPro" id="IPR009613">
    <property type="entry name" value="LMF"/>
</dbReference>
<evidence type="ECO:0000256" key="1">
    <source>
        <dbReference type="ARBA" id="ARBA00004477"/>
    </source>
</evidence>
<dbReference type="Proteomes" id="UP000694568">
    <property type="component" value="Unplaced"/>
</dbReference>
<reference evidence="12" key="2">
    <citation type="submission" date="2025-09" db="UniProtKB">
        <authorList>
            <consortium name="Ensembl"/>
        </authorList>
    </citation>
    <scope>IDENTIFICATION</scope>
</reference>
<comment type="subcellular location">
    <subcellularLocation>
        <location evidence="1 8">Endoplasmic reticulum membrane</location>
        <topology evidence="1 8">Multi-pass membrane protein</topology>
    </subcellularLocation>
</comment>
<feature type="transmembrane region" description="Helical" evidence="8">
    <location>
        <begin position="215"/>
        <end position="235"/>
    </location>
</feature>
<comment type="similarity">
    <text evidence="2 8">Belongs to the lipase maturation factor family.</text>
</comment>
<sequence length="635" mass="73099">MREIILPRRMFLWSMAVIYLAAFVSLYMQIPGLYGNDGLLPARWQLRYSGKSLGEQLLSSPTLLWLGPRLGLDTHTAMELLCLIGAALSLAATLVEALRDSVVFFCLWALYLSMYQVGQVFLYFQWDNLLLETGFLCILVAPLTLIRGSRGVRAHDRVTFWLIRWLLFRLMFASGVVKLTSRCPTWWGLTALTYHYETQCIPTPLAWFALQLPVWWHKFSVVGTFIIEIAAPLLFFSPLRRLRLGAFYLQVLLQVLIILTGNYNFFNLLTLALCLSLLDDQYTFDKCVCVCVRDYRFWGTLQWTVFAAATVAMFTISLVPFSYIEFDSHARLWPGVRQAYDMVDRYQLVNSYGLFRRMTGVSGRPEVVIEGSNDGVSWTEIEFMYKPGNLSAAPAVLTPHQPRLDWQMWFAALGDQTQAPWFTSLIYSLLQGKRDVIELIQTDVSQYPFYQQPPTYLRAHRYRYWFTEPKADGSYPKRWWRRVYDEEFYPKVHLGSTFLESMLNQHGLKDKSPPRRMPNTTVAQAVRWVRSQVRGVPTHILIWTLIASSVTLCLLQGLQNRNKHTERTPLTYMAAGNDHTDNVPDDSSDHCGKSDEQQAAKGEEEEKKEDGQDSEDEVEEGGGEEKEDTVDDEED</sequence>
<feature type="transmembrane region" description="Helical" evidence="8">
    <location>
        <begin position="76"/>
        <end position="95"/>
    </location>
</feature>
<dbReference type="PANTHER" id="PTHR14463:SF5">
    <property type="entry name" value="LIPASE MATURATION FACTOR 2"/>
    <property type="match status" value="1"/>
</dbReference>
<proteinExistence type="inferred from homology"/>
<feature type="domain" description="Lipase maturation factor 1/2 C-terminal" evidence="11">
    <location>
        <begin position="348"/>
        <end position="490"/>
    </location>
</feature>
<keyword evidence="6 8" id="KW-0472">Membrane</keyword>
<accession>A0A8C9X8H8</accession>
<feature type="transmembrane region" description="Helical" evidence="8">
    <location>
        <begin position="102"/>
        <end position="123"/>
    </location>
</feature>
<evidence type="ECO:0000256" key="3">
    <source>
        <dbReference type="ARBA" id="ARBA00022692"/>
    </source>
</evidence>
<keyword evidence="5 8" id="KW-1133">Transmembrane helix</keyword>
<keyword evidence="4 8" id="KW-0256">Endoplasmic reticulum</keyword>
<keyword evidence="13" id="KW-1185">Reference proteome</keyword>
<feature type="region of interest" description="Disordered" evidence="9">
    <location>
        <begin position="573"/>
        <end position="635"/>
    </location>
</feature>
<evidence type="ECO:0000313" key="12">
    <source>
        <dbReference type="Ensembl" id="ENSSLUP00000005880.1"/>
    </source>
</evidence>
<dbReference type="Pfam" id="PF06762">
    <property type="entry name" value="LMF1"/>
    <property type="match status" value="1"/>
</dbReference>
<evidence type="ECO:0000256" key="4">
    <source>
        <dbReference type="ARBA" id="ARBA00022824"/>
    </source>
</evidence>
<evidence type="ECO:0000259" key="11">
    <source>
        <dbReference type="Pfam" id="PF25179"/>
    </source>
</evidence>
<gene>
    <name evidence="12" type="primary">lmf2a</name>
</gene>
<evidence type="ECO:0000259" key="10">
    <source>
        <dbReference type="Pfam" id="PF06762"/>
    </source>
</evidence>
<name>A0A8C9X8H8_SANLU</name>
<feature type="compositionally biased region" description="Basic and acidic residues" evidence="9">
    <location>
        <begin position="578"/>
        <end position="611"/>
    </location>
</feature>
<evidence type="ECO:0000256" key="8">
    <source>
        <dbReference type="RuleBase" id="RU361229"/>
    </source>
</evidence>
<feature type="transmembrane region" description="Helical" evidence="8">
    <location>
        <begin position="303"/>
        <end position="324"/>
    </location>
</feature>
<evidence type="ECO:0000313" key="13">
    <source>
        <dbReference type="Proteomes" id="UP000694568"/>
    </source>
</evidence>
<comment type="function">
    <text evidence="8">Involved in the maturation of specific proteins in the endoplasmic reticulum.</text>
</comment>
<evidence type="ECO:0000256" key="5">
    <source>
        <dbReference type="ARBA" id="ARBA00022989"/>
    </source>
</evidence>
<feature type="domain" description="Lipase maturation factor 1/2 N-terminal" evidence="10">
    <location>
        <begin position="123"/>
        <end position="282"/>
    </location>
</feature>
<evidence type="ECO:0000256" key="7">
    <source>
        <dbReference type="ARBA" id="ARBA00023180"/>
    </source>
</evidence>
<dbReference type="GO" id="GO:0051604">
    <property type="term" value="P:protein maturation"/>
    <property type="evidence" value="ECO:0007669"/>
    <property type="project" value="InterPro"/>
</dbReference>
<dbReference type="PANTHER" id="PTHR14463">
    <property type="entry name" value="LIPASE MATURATION FACTOR"/>
    <property type="match status" value="1"/>
</dbReference>
<protein>
    <recommendedName>
        <fullName evidence="8">Lipase maturation factor</fullName>
    </recommendedName>
</protein>
<keyword evidence="7" id="KW-0325">Glycoprotein</keyword>
<dbReference type="Ensembl" id="ENSSLUT00000006035.1">
    <property type="protein sequence ID" value="ENSSLUP00000005880.1"/>
    <property type="gene ID" value="ENSSLUG00000002306.1"/>
</dbReference>
<dbReference type="GeneTree" id="ENSGT00530000063702"/>
<dbReference type="GO" id="GO:0005789">
    <property type="term" value="C:endoplasmic reticulum membrane"/>
    <property type="evidence" value="ECO:0007669"/>
    <property type="project" value="UniProtKB-SubCell"/>
</dbReference>
<dbReference type="AlphaFoldDB" id="A0A8C9X8H8"/>
<feature type="transmembrane region" description="Helical" evidence="8">
    <location>
        <begin position="12"/>
        <end position="30"/>
    </location>
</feature>